<protein>
    <submittedName>
        <fullName evidence="1">Uncharacterized protein</fullName>
    </submittedName>
</protein>
<dbReference type="Proteomes" id="UP001372338">
    <property type="component" value="Unassembled WGS sequence"/>
</dbReference>
<proteinExistence type="predicted"/>
<comment type="caution">
    <text evidence="1">The sequence shown here is derived from an EMBL/GenBank/DDBJ whole genome shotgun (WGS) entry which is preliminary data.</text>
</comment>
<dbReference type="EMBL" id="JAYWIO010000004">
    <property type="protein sequence ID" value="KAK7266498.1"/>
    <property type="molecule type" value="Genomic_DNA"/>
</dbReference>
<keyword evidence="2" id="KW-1185">Reference proteome</keyword>
<accession>A0AAN9I3W4</accession>
<evidence type="ECO:0000313" key="1">
    <source>
        <dbReference type="EMBL" id="KAK7266498.1"/>
    </source>
</evidence>
<dbReference type="AlphaFoldDB" id="A0AAN9I3W4"/>
<organism evidence="1 2">
    <name type="scientific">Crotalaria pallida</name>
    <name type="common">Smooth rattlebox</name>
    <name type="synonym">Crotalaria striata</name>
    <dbReference type="NCBI Taxonomy" id="3830"/>
    <lineage>
        <taxon>Eukaryota</taxon>
        <taxon>Viridiplantae</taxon>
        <taxon>Streptophyta</taxon>
        <taxon>Embryophyta</taxon>
        <taxon>Tracheophyta</taxon>
        <taxon>Spermatophyta</taxon>
        <taxon>Magnoliopsida</taxon>
        <taxon>eudicotyledons</taxon>
        <taxon>Gunneridae</taxon>
        <taxon>Pentapetalae</taxon>
        <taxon>rosids</taxon>
        <taxon>fabids</taxon>
        <taxon>Fabales</taxon>
        <taxon>Fabaceae</taxon>
        <taxon>Papilionoideae</taxon>
        <taxon>50 kb inversion clade</taxon>
        <taxon>genistoids sensu lato</taxon>
        <taxon>core genistoids</taxon>
        <taxon>Crotalarieae</taxon>
        <taxon>Crotalaria</taxon>
    </lineage>
</organism>
<evidence type="ECO:0000313" key="2">
    <source>
        <dbReference type="Proteomes" id="UP001372338"/>
    </source>
</evidence>
<gene>
    <name evidence="1" type="ORF">RIF29_19142</name>
</gene>
<sequence length="75" mass="8790">MRNKESLIKQKAQVRYLKEGDSSSTFCHVSLTARRMWNTICALWDGSDWDLEEEDIKRKCKKQLLTAQEVVVDND</sequence>
<name>A0AAN9I3W4_CROPI</name>
<reference evidence="1 2" key="1">
    <citation type="submission" date="2024-01" db="EMBL/GenBank/DDBJ databases">
        <title>The genomes of 5 underutilized Papilionoideae crops provide insights into root nodulation and disease resistanc.</title>
        <authorList>
            <person name="Yuan L."/>
        </authorList>
    </citation>
    <scope>NUCLEOTIDE SEQUENCE [LARGE SCALE GENOMIC DNA]</scope>
    <source>
        <strain evidence="1">ZHUSHIDOU_FW_LH</strain>
        <tissue evidence="1">Leaf</tissue>
    </source>
</reference>